<evidence type="ECO:0000313" key="2">
    <source>
        <dbReference type="EMBL" id="MPN28749.1"/>
    </source>
</evidence>
<dbReference type="PANTHER" id="PTHR40047:SF1">
    <property type="entry name" value="UPF0703 PROTEIN YCGQ"/>
    <property type="match status" value="1"/>
</dbReference>
<accession>A0A645GSF5</accession>
<dbReference type="InterPro" id="IPR015402">
    <property type="entry name" value="DUF1980"/>
</dbReference>
<evidence type="ECO:0000259" key="1">
    <source>
        <dbReference type="Pfam" id="PF21537"/>
    </source>
</evidence>
<dbReference type="Pfam" id="PF21537">
    <property type="entry name" value="DUF1980_C"/>
    <property type="match status" value="1"/>
</dbReference>
<dbReference type="AlphaFoldDB" id="A0A645GSF5"/>
<protein>
    <recommendedName>
        <fullName evidence="1">DUF1980 domain-containing protein</fullName>
    </recommendedName>
</protein>
<organism evidence="2">
    <name type="scientific">bioreactor metagenome</name>
    <dbReference type="NCBI Taxonomy" id="1076179"/>
    <lineage>
        <taxon>unclassified sequences</taxon>
        <taxon>metagenomes</taxon>
        <taxon>ecological metagenomes</taxon>
    </lineage>
</organism>
<feature type="domain" description="DUF1980" evidence="1">
    <location>
        <begin position="2"/>
        <end position="92"/>
    </location>
</feature>
<sequence length="93" mass="10508">MKIECVGMVFKSDQYTNEEFAAARLMMVCCAADMVPVGFMCSYAQASELKTDSWKKVTGIIDQKQCDGNIVPYVKVLTVEDAEKPDNEYIYPY</sequence>
<dbReference type="EMBL" id="VSSQ01079144">
    <property type="protein sequence ID" value="MPN28749.1"/>
    <property type="molecule type" value="Genomic_DNA"/>
</dbReference>
<dbReference type="InterPro" id="IPR048447">
    <property type="entry name" value="DUF1980_C"/>
</dbReference>
<name>A0A645GSF5_9ZZZZ</name>
<dbReference type="NCBIfam" id="TIGR03943">
    <property type="entry name" value="TIGR03943 family putative permease subunit"/>
    <property type="match status" value="1"/>
</dbReference>
<dbReference type="PANTHER" id="PTHR40047">
    <property type="entry name" value="UPF0703 PROTEIN YCGQ"/>
    <property type="match status" value="1"/>
</dbReference>
<dbReference type="InterPro" id="IPR052955">
    <property type="entry name" value="UPF0703_membrane_permease"/>
</dbReference>
<gene>
    <name evidence="2" type="ORF">SDC9_176194</name>
</gene>
<comment type="caution">
    <text evidence="2">The sequence shown here is derived from an EMBL/GenBank/DDBJ whole genome shotgun (WGS) entry which is preliminary data.</text>
</comment>
<reference evidence="2" key="1">
    <citation type="submission" date="2019-08" db="EMBL/GenBank/DDBJ databases">
        <authorList>
            <person name="Kucharzyk K."/>
            <person name="Murdoch R.W."/>
            <person name="Higgins S."/>
            <person name="Loffler F."/>
        </authorList>
    </citation>
    <scope>NUCLEOTIDE SEQUENCE</scope>
</reference>
<proteinExistence type="predicted"/>